<dbReference type="STRING" id="112234.SAMN05421768_106304"/>
<accession>A0A1N7IRM1</accession>
<dbReference type="EMBL" id="CP033926">
    <property type="protein sequence ID" value="AZA98285.1"/>
    <property type="molecule type" value="Genomic_DNA"/>
</dbReference>
<dbReference type="AlphaFoldDB" id="A0A1N7IRM1"/>
<proteinExistence type="predicted"/>
<organism evidence="2 3">
    <name type="scientific">Chryseobacterium joostei</name>
    <dbReference type="NCBI Taxonomy" id="112234"/>
    <lineage>
        <taxon>Bacteria</taxon>
        <taxon>Pseudomonadati</taxon>
        <taxon>Bacteroidota</taxon>
        <taxon>Flavobacteriia</taxon>
        <taxon>Flavobacteriales</taxon>
        <taxon>Weeksellaceae</taxon>
        <taxon>Chryseobacterium group</taxon>
        <taxon>Chryseobacterium</taxon>
    </lineage>
</organism>
<sequence length="147" mass="18086">MQYLTETELPIWADPQGNVIMEKCRDHCFLYFDCWLDNEPTYADYIGKITFQNAWAVTSLDIEFYDIYPKEEFKYKSSIFVVENSLWLKEMFEKRVKHYDNWTGWKDKIYHHFHFAGHNNYFDIIAESYKVEKIPKTKTQYFKRLWE</sequence>
<dbReference type="OrthoDB" id="1494082at2"/>
<evidence type="ECO:0000313" key="2">
    <source>
        <dbReference type="EMBL" id="SIS39743.1"/>
    </source>
</evidence>
<reference evidence="2 3" key="1">
    <citation type="submission" date="2017-01" db="EMBL/GenBank/DDBJ databases">
        <authorList>
            <person name="Mah S.A."/>
            <person name="Swanson W.J."/>
            <person name="Moy G.W."/>
            <person name="Vacquier V.D."/>
        </authorList>
    </citation>
    <scope>NUCLEOTIDE SEQUENCE [LARGE SCALE GENOMIC DNA]</scope>
    <source>
        <strain evidence="2 3">DSM 16927</strain>
    </source>
</reference>
<dbReference type="Proteomes" id="UP000186106">
    <property type="component" value="Unassembled WGS sequence"/>
</dbReference>
<reference evidence="1 4" key="2">
    <citation type="submission" date="2018-11" db="EMBL/GenBank/DDBJ databases">
        <title>Proposal to divide the Flavobacteriaceae and reorganize its genera based on Amino Acid Identity values calculated from whole genome sequences.</title>
        <authorList>
            <person name="Nicholson A.C."/>
            <person name="Gulvik C.A."/>
            <person name="Whitney A.M."/>
            <person name="Humrighouse B.W."/>
            <person name="Bell M."/>
            <person name="Holmes B."/>
            <person name="Steigerwalt A.G."/>
            <person name="Villarma A."/>
            <person name="Sheth M."/>
            <person name="Batra D."/>
            <person name="Pryor J."/>
            <person name="Bernardet J.-F."/>
            <person name="Hugo C."/>
            <person name="Kampfer P."/>
            <person name="Newman J."/>
            <person name="McQuiston J.R."/>
        </authorList>
    </citation>
    <scope>NUCLEOTIDE SEQUENCE [LARGE SCALE GENOMIC DNA]</scope>
    <source>
        <strain evidence="1 4">DSM 16927</strain>
    </source>
</reference>
<evidence type="ECO:0000313" key="1">
    <source>
        <dbReference type="EMBL" id="AZA98285.1"/>
    </source>
</evidence>
<gene>
    <name evidence="1" type="ORF">EG359_01110</name>
    <name evidence="2" type="ORF">SAMN05421768_106304</name>
</gene>
<evidence type="ECO:0000313" key="3">
    <source>
        <dbReference type="Proteomes" id="UP000186106"/>
    </source>
</evidence>
<dbReference type="EMBL" id="FTNZ01000006">
    <property type="protein sequence ID" value="SIS39743.1"/>
    <property type="molecule type" value="Genomic_DNA"/>
</dbReference>
<evidence type="ECO:0000313" key="4">
    <source>
        <dbReference type="Proteomes" id="UP000279541"/>
    </source>
</evidence>
<name>A0A1N7IRM1_9FLAO</name>
<dbReference type="Proteomes" id="UP000279541">
    <property type="component" value="Chromosome"/>
</dbReference>
<dbReference type="RefSeq" id="WP_076355843.1">
    <property type="nucleotide sequence ID" value="NZ_CP033926.1"/>
</dbReference>
<dbReference type="KEGG" id="cjt:EG359_01110"/>
<protein>
    <submittedName>
        <fullName evidence="2">Uncharacterized protein</fullName>
    </submittedName>
</protein>
<keyword evidence="4" id="KW-1185">Reference proteome</keyword>